<dbReference type="NCBIfam" id="NF003657">
    <property type="entry name" value="PRK05289.1"/>
    <property type="match status" value="1"/>
</dbReference>
<evidence type="ECO:0000313" key="11">
    <source>
        <dbReference type="Proteomes" id="UP000509367"/>
    </source>
</evidence>
<dbReference type="KEGG" id="orm:HTY61_06380"/>
<dbReference type="SUPFAM" id="SSF51161">
    <property type="entry name" value="Trimeric LpxA-like enzymes"/>
    <property type="match status" value="1"/>
</dbReference>
<dbReference type="GO" id="GO:0008780">
    <property type="term" value="F:acyl-[acyl-carrier-protein]-UDP-N-acetylglucosamine O-acyltransferase activity"/>
    <property type="evidence" value="ECO:0007669"/>
    <property type="project" value="UniProtKB-UniRule"/>
</dbReference>
<dbReference type="Gene3D" id="1.20.1180.10">
    <property type="entry name" value="Udp N-acetylglucosamine O-acyltransferase, C-terminal domain"/>
    <property type="match status" value="1"/>
</dbReference>
<accession>A0A6N1VBP6</accession>
<dbReference type="GO" id="GO:0016020">
    <property type="term" value="C:membrane"/>
    <property type="evidence" value="ECO:0007669"/>
    <property type="project" value="GOC"/>
</dbReference>
<keyword evidence="4 8" id="KW-0808">Transferase</keyword>
<evidence type="ECO:0000313" key="10">
    <source>
        <dbReference type="EMBL" id="QKV18108.1"/>
    </source>
</evidence>
<dbReference type="PROSITE" id="PS00101">
    <property type="entry name" value="HEXAPEP_TRANSFERASES"/>
    <property type="match status" value="2"/>
</dbReference>
<dbReference type="CDD" id="cd03351">
    <property type="entry name" value="LbH_UDP-GlcNAc_AT"/>
    <property type="match status" value="1"/>
</dbReference>
<keyword evidence="5 8" id="KW-0677">Repeat</keyword>
<dbReference type="InterPro" id="IPR001451">
    <property type="entry name" value="Hexapep"/>
</dbReference>
<organism evidence="10 11">
    <name type="scientific">Oricola thermophila</name>
    <dbReference type="NCBI Taxonomy" id="2742145"/>
    <lineage>
        <taxon>Bacteria</taxon>
        <taxon>Pseudomonadati</taxon>
        <taxon>Pseudomonadota</taxon>
        <taxon>Alphaproteobacteria</taxon>
        <taxon>Hyphomicrobiales</taxon>
        <taxon>Ahrensiaceae</taxon>
        <taxon>Oricola</taxon>
    </lineage>
</organism>
<protein>
    <recommendedName>
        <fullName evidence="8">Acyl-[acyl-carrier-protein]--UDP-N-acetylglucosamine O-acyltransferase</fullName>
        <shortName evidence="8">UDP-N-acetylglucosamine acyltransferase</shortName>
        <ecNumber evidence="8">2.3.1.129</ecNumber>
    </recommendedName>
</protein>
<keyword evidence="6 8" id="KW-0443">Lipid metabolism</keyword>
<evidence type="ECO:0000259" key="9">
    <source>
        <dbReference type="Pfam" id="PF13720"/>
    </source>
</evidence>
<comment type="pathway">
    <text evidence="8">Glycolipid biosynthesis; lipid IV(A) biosynthesis; lipid IV(A) from (3R)-3-hydroxytetradecanoyl-[acyl-carrier-protein] and UDP-N-acetyl-alpha-D-glucosamine: step 1/6.</text>
</comment>
<dbReference type="InterPro" id="IPR037157">
    <property type="entry name" value="Acetyltransf_C_sf"/>
</dbReference>
<evidence type="ECO:0000256" key="7">
    <source>
        <dbReference type="ARBA" id="ARBA00023315"/>
    </source>
</evidence>
<dbReference type="Proteomes" id="UP000509367">
    <property type="component" value="Chromosome"/>
</dbReference>
<dbReference type="HAMAP" id="MF_00387">
    <property type="entry name" value="LpxA"/>
    <property type="match status" value="1"/>
</dbReference>
<name>A0A6N1VBP6_9HYPH</name>
<feature type="domain" description="UDP N-acetylglucosamine O-acyltransferase C-terminal" evidence="9">
    <location>
        <begin position="196"/>
        <end position="276"/>
    </location>
</feature>
<evidence type="ECO:0000256" key="3">
    <source>
        <dbReference type="ARBA" id="ARBA00022556"/>
    </source>
</evidence>
<evidence type="ECO:0000256" key="1">
    <source>
        <dbReference type="ARBA" id="ARBA00022490"/>
    </source>
</evidence>
<dbReference type="GO" id="GO:0005737">
    <property type="term" value="C:cytoplasm"/>
    <property type="evidence" value="ECO:0007669"/>
    <property type="project" value="UniProtKB-SubCell"/>
</dbReference>
<evidence type="ECO:0000256" key="2">
    <source>
        <dbReference type="ARBA" id="ARBA00022516"/>
    </source>
</evidence>
<keyword evidence="1 8" id="KW-0963">Cytoplasm</keyword>
<dbReference type="InterPro" id="IPR029098">
    <property type="entry name" value="Acetyltransf_C"/>
</dbReference>
<dbReference type="PANTHER" id="PTHR43480:SF1">
    <property type="entry name" value="ACYL-[ACYL-CARRIER-PROTEIN]--UDP-N-ACETYLGLUCOSAMINE O-ACYLTRANSFERASE, MITOCHONDRIAL-RELATED"/>
    <property type="match status" value="1"/>
</dbReference>
<gene>
    <name evidence="8 10" type="primary">lpxA</name>
    <name evidence="10" type="ORF">HTY61_06380</name>
</gene>
<dbReference type="PANTHER" id="PTHR43480">
    <property type="entry name" value="ACYL-[ACYL-CARRIER-PROTEIN]--UDP-N-ACETYLGLUCOSAMINE O-ACYLTRANSFERASE"/>
    <property type="match status" value="1"/>
</dbReference>
<dbReference type="EMBL" id="CP054836">
    <property type="protein sequence ID" value="QKV18108.1"/>
    <property type="molecule type" value="Genomic_DNA"/>
</dbReference>
<dbReference type="GO" id="GO:0009245">
    <property type="term" value="P:lipid A biosynthetic process"/>
    <property type="evidence" value="ECO:0007669"/>
    <property type="project" value="UniProtKB-UniRule"/>
</dbReference>
<dbReference type="InterPro" id="IPR010137">
    <property type="entry name" value="Lipid_A_LpxA"/>
</dbReference>
<sequence>MSPRCFRPKSRKADPVSQDNSIFVHPTAVVESGAELGNGVRIGPLCHVGPNVVLGDRVELISHVVVTGDTTIGEGTRVFPNAVLGTEPQNTAYKGERTTLVIGRNNTIREGVTMHIGTGNSRGETVVGDNCMFLAYSHVAHDCVLGDHVTFSNNVMIGGHSTIGDRVIVGGGAGIHQYCNVGHHAFVGGIAAVVHDVIPYGMVVGNRAYLAGLNLVGMKRSGMSKEEINMLRHVYRELFADNGCTLRENARKLQQTYADQPAVRDIAHFILADSKRKFTTPRSSRRTRLDSGDE</sequence>
<dbReference type="InterPro" id="IPR011004">
    <property type="entry name" value="Trimer_LpxA-like_sf"/>
</dbReference>
<dbReference type="NCBIfam" id="TIGR01852">
    <property type="entry name" value="lipid_A_lpxA"/>
    <property type="match status" value="1"/>
</dbReference>
<evidence type="ECO:0000256" key="8">
    <source>
        <dbReference type="HAMAP-Rule" id="MF_00387"/>
    </source>
</evidence>
<dbReference type="EC" id="2.3.1.129" evidence="8"/>
<dbReference type="Pfam" id="PF13720">
    <property type="entry name" value="Acetyltransf_11"/>
    <property type="match status" value="1"/>
</dbReference>
<comment type="subcellular location">
    <subcellularLocation>
        <location evidence="8">Cytoplasm</location>
    </subcellularLocation>
</comment>
<proteinExistence type="inferred from homology"/>
<dbReference type="Pfam" id="PF00132">
    <property type="entry name" value="Hexapep"/>
    <property type="match status" value="2"/>
</dbReference>
<evidence type="ECO:0000256" key="6">
    <source>
        <dbReference type="ARBA" id="ARBA00023098"/>
    </source>
</evidence>
<keyword evidence="7 8" id="KW-0012">Acyltransferase</keyword>
<reference evidence="10 11" key="1">
    <citation type="submission" date="2020-06" db="EMBL/GenBank/DDBJ databases">
        <title>Oricola thermophila sp. nov. isolated from a tidal sediments.</title>
        <authorList>
            <person name="Kwon K.K."/>
            <person name="Yang S.-H."/>
            <person name="Park M.-J."/>
        </authorList>
    </citation>
    <scope>NUCLEOTIDE SEQUENCE [LARGE SCALE GENOMIC DNA]</scope>
    <source>
        <strain evidence="10 11">MEBiC13590</strain>
    </source>
</reference>
<dbReference type="InterPro" id="IPR018357">
    <property type="entry name" value="Hexapep_transf_CS"/>
</dbReference>
<keyword evidence="11" id="KW-1185">Reference proteome</keyword>
<comment type="catalytic activity">
    <reaction evidence="8">
        <text>a (3R)-hydroxyacyl-[ACP] + UDP-N-acetyl-alpha-D-glucosamine = a UDP-3-O-[(3R)-3-hydroxyacyl]-N-acetyl-alpha-D-glucosamine + holo-[ACP]</text>
        <dbReference type="Rhea" id="RHEA:67812"/>
        <dbReference type="Rhea" id="RHEA-COMP:9685"/>
        <dbReference type="Rhea" id="RHEA-COMP:9945"/>
        <dbReference type="ChEBI" id="CHEBI:57705"/>
        <dbReference type="ChEBI" id="CHEBI:64479"/>
        <dbReference type="ChEBI" id="CHEBI:78827"/>
        <dbReference type="ChEBI" id="CHEBI:173225"/>
        <dbReference type="EC" id="2.3.1.129"/>
    </reaction>
</comment>
<evidence type="ECO:0000256" key="5">
    <source>
        <dbReference type="ARBA" id="ARBA00022737"/>
    </source>
</evidence>
<keyword evidence="3 8" id="KW-0441">Lipid A biosynthesis</keyword>
<dbReference type="Gene3D" id="2.160.10.10">
    <property type="entry name" value="Hexapeptide repeat proteins"/>
    <property type="match status" value="1"/>
</dbReference>
<dbReference type="UniPathway" id="UPA00359">
    <property type="reaction ID" value="UER00477"/>
</dbReference>
<evidence type="ECO:0000256" key="4">
    <source>
        <dbReference type="ARBA" id="ARBA00022679"/>
    </source>
</evidence>
<keyword evidence="2 8" id="KW-0444">Lipid biosynthesis</keyword>
<dbReference type="AlphaFoldDB" id="A0A6N1VBP6"/>
<comment type="subunit">
    <text evidence="8">Homotrimer.</text>
</comment>
<dbReference type="PIRSF" id="PIRSF000456">
    <property type="entry name" value="UDP-GlcNAc_acltr"/>
    <property type="match status" value="1"/>
</dbReference>
<comment type="function">
    <text evidence="8">Involved in the biosynthesis of lipid A, a phosphorylated glycolipid that anchors the lipopolysaccharide to the outer membrane of the cell.</text>
</comment>
<comment type="similarity">
    <text evidence="8">Belongs to the transferase hexapeptide repeat family. LpxA subfamily.</text>
</comment>